<reference evidence="2" key="1">
    <citation type="journal article" date="2009" name="Rice">
        <title>De Novo Next Generation Sequencing of Plant Genomes.</title>
        <authorList>
            <person name="Rounsley S."/>
            <person name="Marri P.R."/>
            <person name="Yu Y."/>
            <person name="He R."/>
            <person name="Sisneros N."/>
            <person name="Goicoechea J.L."/>
            <person name="Lee S.J."/>
            <person name="Angelova A."/>
            <person name="Kudrna D."/>
            <person name="Luo M."/>
            <person name="Affourtit J."/>
            <person name="Desany B."/>
            <person name="Knight J."/>
            <person name="Niazi F."/>
            <person name="Egholm M."/>
            <person name="Wing R.A."/>
        </authorList>
    </citation>
    <scope>NUCLEOTIDE SEQUENCE [LARGE SCALE GENOMIC DNA]</scope>
    <source>
        <strain evidence="2">cv. IRGC 105608</strain>
    </source>
</reference>
<reference evidence="2" key="2">
    <citation type="submission" date="2015-03" db="UniProtKB">
        <authorList>
            <consortium name="EnsemblPlants"/>
        </authorList>
    </citation>
    <scope>IDENTIFICATION</scope>
</reference>
<dbReference type="Gramene" id="OBART03G18470.1">
    <property type="protein sequence ID" value="OBART03G18470.1"/>
    <property type="gene ID" value="OBART03G18470"/>
</dbReference>
<dbReference type="Proteomes" id="UP000026960">
    <property type="component" value="Chromosome 3"/>
</dbReference>
<dbReference type="AlphaFoldDB" id="A0A0D3FIU4"/>
<accession>A0A0D3FIU4</accession>
<protein>
    <submittedName>
        <fullName evidence="2">Uncharacterized protein</fullName>
    </submittedName>
</protein>
<feature type="region of interest" description="Disordered" evidence="1">
    <location>
        <begin position="1"/>
        <end position="51"/>
    </location>
</feature>
<evidence type="ECO:0000256" key="1">
    <source>
        <dbReference type="SAM" id="MobiDB-lite"/>
    </source>
</evidence>
<evidence type="ECO:0000313" key="2">
    <source>
        <dbReference type="EnsemblPlants" id="OBART03G18470.1"/>
    </source>
</evidence>
<dbReference type="HOGENOM" id="CLU_2472597_0_0_1"/>
<evidence type="ECO:0000313" key="3">
    <source>
        <dbReference type="Proteomes" id="UP000026960"/>
    </source>
</evidence>
<dbReference type="EnsemblPlants" id="OBART03G18470.1">
    <property type="protein sequence ID" value="OBART03G18470.1"/>
    <property type="gene ID" value="OBART03G18470"/>
</dbReference>
<organism evidence="2">
    <name type="scientific">Oryza barthii</name>
    <dbReference type="NCBI Taxonomy" id="65489"/>
    <lineage>
        <taxon>Eukaryota</taxon>
        <taxon>Viridiplantae</taxon>
        <taxon>Streptophyta</taxon>
        <taxon>Embryophyta</taxon>
        <taxon>Tracheophyta</taxon>
        <taxon>Spermatophyta</taxon>
        <taxon>Magnoliopsida</taxon>
        <taxon>Liliopsida</taxon>
        <taxon>Poales</taxon>
        <taxon>Poaceae</taxon>
        <taxon>BOP clade</taxon>
        <taxon>Oryzoideae</taxon>
        <taxon>Oryzeae</taxon>
        <taxon>Oryzinae</taxon>
        <taxon>Oryza</taxon>
    </lineage>
</organism>
<proteinExistence type="predicted"/>
<dbReference type="PaxDb" id="65489-OBART03G18470.1"/>
<sequence length="88" mass="9850">MAEAADQPKSARKAPHGLSAPRISLAIRRRRRSRSPLPGWRGRRRRSVGPFHRISARTRRMATRMASALASSDNRTQVYFDGPVGLCP</sequence>
<dbReference type="STRING" id="65489.A0A0D3FIU4"/>
<keyword evidence="3" id="KW-1185">Reference proteome</keyword>
<name>A0A0D3FIU4_9ORYZ</name>